<comment type="caution">
    <text evidence="4">The sequence shown here is derived from an EMBL/GenBank/DDBJ whole genome shotgun (WGS) entry which is preliminary data.</text>
</comment>
<dbReference type="InterPro" id="IPR003870">
    <property type="entry name" value="DUF222"/>
</dbReference>
<dbReference type="RefSeq" id="WP_305111388.1">
    <property type="nucleotide sequence ID" value="NZ_JAUTIX010000003.1"/>
</dbReference>
<organism evidence="4 5">
    <name type="scientific">Tsukamurella strandjordii</name>
    <dbReference type="NCBI Taxonomy" id="147577"/>
    <lineage>
        <taxon>Bacteria</taxon>
        <taxon>Bacillati</taxon>
        <taxon>Actinomycetota</taxon>
        <taxon>Actinomycetes</taxon>
        <taxon>Mycobacteriales</taxon>
        <taxon>Tsukamurellaceae</taxon>
        <taxon>Tsukamurella</taxon>
    </lineage>
</organism>
<sequence length="409" mass="43013">MRKTNPVSAAGDGGDVGGGVVAGLAGLERARARVVFDQYRLIAELLRVRVSERIAAGVAQDRWETGVAAEIGLALRVSPHRAASMLNRARVLAADLPATAARLRDGDVSPEAVEVIIAGLSHLEPRLRTEADTALCGETFGAAGLGLRRLQDRVREAAYRLDARATVDRIGQAAKDRRVTVRPAPDCMARVSILLPVAQAVGVYAALKTAADGVFGAPGEVRSRAQIMADTAFARLTGRDVAKGQPVSVNLTIPAAVLLGDQPGTAHLANGGTLPAEIARHLIGRATEHAVAWVKRLYVQPESGAVDALDSRSRLFPAGLAEVIAARDRYCRTPYCDAPIAHTDHIVAHARGGPTSVENGQGLCAACNYAKEATGWTSRTVTDPSGRHTVETRTPTGHVHRSTAPPQAA</sequence>
<evidence type="ECO:0000256" key="2">
    <source>
        <dbReference type="SAM" id="MobiDB-lite"/>
    </source>
</evidence>
<evidence type="ECO:0000313" key="4">
    <source>
        <dbReference type="EMBL" id="MDP0398016.1"/>
    </source>
</evidence>
<reference evidence="4" key="1">
    <citation type="submission" date="2023-08" db="EMBL/GenBank/DDBJ databases">
        <title>The draft genome of Tsukamurella strandjordii strain 050030.</title>
        <authorList>
            <person name="Zhao F."/>
            <person name="Feng Y."/>
            <person name="Zong Z."/>
        </authorList>
    </citation>
    <scope>NUCLEOTIDE SEQUENCE</scope>
    <source>
        <strain evidence="4">050030</strain>
    </source>
</reference>
<protein>
    <submittedName>
        <fullName evidence="4">DUF222 domain-containing protein</fullName>
    </submittedName>
</protein>
<dbReference type="Proteomes" id="UP001178281">
    <property type="component" value="Unassembled WGS sequence"/>
</dbReference>
<proteinExistence type="inferred from homology"/>
<dbReference type="Gene3D" id="1.10.30.50">
    <property type="match status" value="1"/>
</dbReference>
<dbReference type="GO" id="GO:0008270">
    <property type="term" value="F:zinc ion binding"/>
    <property type="evidence" value="ECO:0007669"/>
    <property type="project" value="InterPro"/>
</dbReference>
<dbReference type="InterPro" id="IPR002711">
    <property type="entry name" value="HNH"/>
</dbReference>
<comment type="similarity">
    <text evidence="1">Belongs to the Rv1128c/1148c/1588c/1702c/1945/3466 family.</text>
</comment>
<dbReference type="Pfam" id="PF02720">
    <property type="entry name" value="DUF222"/>
    <property type="match status" value="1"/>
</dbReference>
<accession>A0AA90SQM4</accession>
<feature type="region of interest" description="Disordered" evidence="2">
    <location>
        <begin position="380"/>
        <end position="409"/>
    </location>
</feature>
<dbReference type="GO" id="GO:0003676">
    <property type="term" value="F:nucleic acid binding"/>
    <property type="evidence" value="ECO:0007669"/>
    <property type="project" value="InterPro"/>
</dbReference>
<dbReference type="AlphaFoldDB" id="A0AA90SQM4"/>
<dbReference type="Pfam" id="PF01844">
    <property type="entry name" value="HNH"/>
    <property type="match status" value="1"/>
</dbReference>
<evidence type="ECO:0000259" key="3">
    <source>
        <dbReference type="SMART" id="SM00507"/>
    </source>
</evidence>
<dbReference type="GO" id="GO:0004519">
    <property type="term" value="F:endonuclease activity"/>
    <property type="evidence" value="ECO:0007669"/>
    <property type="project" value="InterPro"/>
</dbReference>
<dbReference type="InterPro" id="IPR003615">
    <property type="entry name" value="HNH_nuc"/>
</dbReference>
<evidence type="ECO:0000313" key="5">
    <source>
        <dbReference type="Proteomes" id="UP001178281"/>
    </source>
</evidence>
<keyword evidence="5" id="KW-1185">Reference proteome</keyword>
<feature type="domain" description="HNH nuclease" evidence="3">
    <location>
        <begin position="319"/>
        <end position="369"/>
    </location>
</feature>
<name>A0AA90SQM4_9ACTN</name>
<gene>
    <name evidence="4" type="ORF">Q7X28_08760</name>
</gene>
<evidence type="ECO:0000256" key="1">
    <source>
        <dbReference type="ARBA" id="ARBA00023450"/>
    </source>
</evidence>
<dbReference type="CDD" id="cd00085">
    <property type="entry name" value="HNHc"/>
    <property type="match status" value="1"/>
</dbReference>
<dbReference type="SMART" id="SM00507">
    <property type="entry name" value="HNHc"/>
    <property type="match status" value="1"/>
</dbReference>
<dbReference type="EMBL" id="JAUTIX010000003">
    <property type="protein sequence ID" value="MDP0398016.1"/>
    <property type="molecule type" value="Genomic_DNA"/>
</dbReference>